<dbReference type="InterPro" id="IPR014710">
    <property type="entry name" value="RmlC-like_jellyroll"/>
</dbReference>
<reference evidence="1" key="1">
    <citation type="journal article" date="2021" name="Nat. Commun.">
        <title>Genetic determinants of endophytism in the Arabidopsis root mycobiome.</title>
        <authorList>
            <person name="Mesny F."/>
            <person name="Miyauchi S."/>
            <person name="Thiergart T."/>
            <person name="Pickel B."/>
            <person name="Atanasova L."/>
            <person name="Karlsson M."/>
            <person name="Huettel B."/>
            <person name="Barry K.W."/>
            <person name="Haridas S."/>
            <person name="Chen C."/>
            <person name="Bauer D."/>
            <person name="Andreopoulos W."/>
            <person name="Pangilinan J."/>
            <person name="LaButti K."/>
            <person name="Riley R."/>
            <person name="Lipzen A."/>
            <person name="Clum A."/>
            <person name="Drula E."/>
            <person name="Henrissat B."/>
            <person name="Kohler A."/>
            <person name="Grigoriev I.V."/>
            <person name="Martin F.M."/>
            <person name="Hacquard S."/>
        </authorList>
    </citation>
    <scope>NUCLEOTIDE SEQUENCE</scope>
    <source>
        <strain evidence="1">MPI-CAGE-CH-0230</strain>
    </source>
</reference>
<proteinExistence type="predicted"/>
<accession>A0A9P9BH07</accession>
<dbReference type="PANTHER" id="PTHR36156:SF2">
    <property type="entry name" value="CUPIN TYPE-2 DOMAIN-CONTAINING PROTEIN"/>
    <property type="match status" value="1"/>
</dbReference>
<dbReference type="RefSeq" id="XP_046006236.1">
    <property type="nucleotide sequence ID" value="XM_046156681.1"/>
</dbReference>
<evidence type="ECO:0000313" key="1">
    <source>
        <dbReference type="EMBL" id="KAH7017969.1"/>
    </source>
</evidence>
<keyword evidence="2" id="KW-1185">Reference proteome</keyword>
<dbReference type="GeneID" id="70186227"/>
<evidence type="ECO:0000313" key="2">
    <source>
        <dbReference type="Proteomes" id="UP000756346"/>
    </source>
</evidence>
<dbReference type="PANTHER" id="PTHR36156">
    <property type="entry name" value="SLR2101 PROTEIN"/>
    <property type="match status" value="1"/>
</dbReference>
<dbReference type="InterPro" id="IPR011051">
    <property type="entry name" value="RmlC_Cupin_sf"/>
</dbReference>
<organism evidence="1 2">
    <name type="scientific">Microdochium trichocladiopsis</name>
    <dbReference type="NCBI Taxonomy" id="1682393"/>
    <lineage>
        <taxon>Eukaryota</taxon>
        <taxon>Fungi</taxon>
        <taxon>Dikarya</taxon>
        <taxon>Ascomycota</taxon>
        <taxon>Pezizomycotina</taxon>
        <taxon>Sordariomycetes</taxon>
        <taxon>Xylariomycetidae</taxon>
        <taxon>Xylariales</taxon>
        <taxon>Microdochiaceae</taxon>
        <taxon>Microdochium</taxon>
    </lineage>
</organism>
<dbReference type="SUPFAM" id="SSF51182">
    <property type="entry name" value="RmlC-like cupins"/>
    <property type="match status" value="1"/>
</dbReference>
<gene>
    <name evidence="1" type="ORF">B0I36DRAFT_34837</name>
</gene>
<name>A0A9P9BH07_9PEZI</name>
<dbReference type="InterPro" id="IPR047142">
    <property type="entry name" value="OryJ/VirC-like"/>
</dbReference>
<protein>
    <submittedName>
        <fullName evidence="1">Uncharacterized protein</fullName>
    </submittedName>
</protein>
<dbReference type="CDD" id="cd02231">
    <property type="entry name" value="cupin_BLL6423-like"/>
    <property type="match status" value="1"/>
</dbReference>
<dbReference type="AlphaFoldDB" id="A0A9P9BH07"/>
<dbReference type="Proteomes" id="UP000756346">
    <property type="component" value="Unassembled WGS sequence"/>
</dbReference>
<dbReference type="Gene3D" id="2.60.120.10">
    <property type="entry name" value="Jelly Rolls"/>
    <property type="match status" value="1"/>
</dbReference>
<dbReference type="EMBL" id="JAGTJQ010000011">
    <property type="protein sequence ID" value="KAH7017969.1"/>
    <property type="molecule type" value="Genomic_DNA"/>
</dbReference>
<dbReference type="OrthoDB" id="5840532at2759"/>
<comment type="caution">
    <text evidence="1">The sequence shown here is derived from an EMBL/GenBank/DDBJ whole genome shotgun (WGS) entry which is preliminary data.</text>
</comment>
<sequence length="190" mass="20053">MSPSTLPVPQRILSQNILPVPAHHNEPVVETTVQEIDVADVAGFGGMLRRGAVANSVFPAENDGLLDDGAKPGSGIVYPGGTTVYYLDLAPGSKTPMHRTVSADYMIVLAGSPTLVAPKGAFSVIGGKATYTETVDTVVPQGSTVVQRGQFHAWENRTEDWVRFVAVVVDAQPQVVVTESGKATLGEAWL</sequence>